<dbReference type="AlphaFoldDB" id="A0A327Y221"/>
<reference evidence="1 2" key="1">
    <citation type="submission" date="2018-06" db="EMBL/GenBank/DDBJ databases">
        <title>Genomic Encyclopedia of Archaeal and Bacterial Type Strains, Phase II (KMG-II): from individual species to whole genera.</title>
        <authorList>
            <person name="Goeker M."/>
        </authorList>
    </citation>
    <scope>NUCLEOTIDE SEQUENCE [LARGE SCALE GENOMIC DNA]</scope>
    <source>
        <strain evidence="1 2">DSM 22011</strain>
    </source>
</reference>
<evidence type="ECO:0000313" key="2">
    <source>
        <dbReference type="Proteomes" id="UP000249165"/>
    </source>
</evidence>
<dbReference type="Proteomes" id="UP000249165">
    <property type="component" value="Unassembled WGS sequence"/>
</dbReference>
<sequence>MFNIRNAADAIAKLDDIDDTKKLDQSLRHLSQRACFPAEGRGRAGRCVSAAPDLCAPHSSRC</sequence>
<organism evidence="1 2">
    <name type="scientific">Salipiger aestuarii</name>
    <dbReference type="NCBI Taxonomy" id="568098"/>
    <lineage>
        <taxon>Bacteria</taxon>
        <taxon>Pseudomonadati</taxon>
        <taxon>Pseudomonadota</taxon>
        <taxon>Alphaproteobacteria</taxon>
        <taxon>Rhodobacterales</taxon>
        <taxon>Roseobacteraceae</taxon>
        <taxon>Salipiger</taxon>
    </lineage>
</organism>
<comment type="caution">
    <text evidence="1">The sequence shown here is derived from an EMBL/GenBank/DDBJ whole genome shotgun (WGS) entry which is preliminary data.</text>
</comment>
<accession>A0A327Y221</accession>
<keyword evidence="2" id="KW-1185">Reference proteome</keyword>
<protein>
    <submittedName>
        <fullName evidence="1">Uncharacterized protein</fullName>
    </submittedName>
</protein>
<gene>
    <name evidence="1" type="ORF">ATI53_10244</name>
</gene>
<dbReference type="EMBL" id="QLMG01000024">
    <property type="protein sequence ID" value="RAK15248.1"/>
    <property type="molecule type" value="Genomic_DNA"/>
</dbReference>
<proteinExistence type="predicted"/>
<name>A0A327Y221_9RHOB</name>
<evidence type="ECO:0000313" key="1">
    <source>
        <dbReference type="EMBL" id="RAK15248.1"/>
    </source>
</evidence>